<sequence length="99" mass="11911">MRDQNNEIIQHIKDTSDQFWGLKKKHGYYFLEKYDLAIKDTFVLLFSKMNTWDLKKAIRLPDNYFSSLIRAELVKRRAKAKLLRARGRFCRREGQVCLI</sequence>
<evidence type="ECO:0000313" key="2">
    <source>
        <dbReference type="Proteomes" id="UP000658225"/>
    </source>
</evidence>
<dbReference type="AlphaFoldDB" id="A0A927MP41"/>
<dbReference type="RefSeq" id="WP_192598528.1">
    <property type="nucleotide sequence ID" value="NZ_JADBEL010000008.1"/>
</dbReference>
<proteinExistence type="predicted"/>
<organism evidence="1 2">
    <name type="scientific">Sporosarcina limicola</name>
    <dbReference type="NCBI Taxonomy" id="34101"/>
    <lineage>
        <taxon>Bacteria</taxon>
        <taxon>Bacillati</taxon>
        <taxon>Bacillota</taxon>
        <taxon>Bacilli</taxon>
        <taxon>Bacillales</taxon>
        <taxon>Caryophanaceae</taxon>
        <taxon>Sporosarcina</taxon>
    </lineage>
</organism>
<name>A0A927MP41_9BACL</name>
<dbReference type="Proteomes" id="UP000658225">
    <property type="component" value="Unassembled WGS sequence"/>
</dbReference>
<reference evidence="1" key="1">
    <citation type="submission" date="2020-10" db="EMBL/GenBank/DDBJ databases">
        <title>Genomic Encyclopedia of Type Strains, Phase IV (KMG-IV): sequencing the most valuable type-strain genomes for metagenomic binning, comparative biology and taxonomic classification.</title>
        <authorList>
            <person name="Goeker M."/>
        </authorList>
    </citation>
    <scope>NUCLEOTIDE SEQUENCE</scope>
    <source>
        <strain evidence="1">DSM 13886</strain>
    </source>
</reference>
<accession>A0A927MP41</accession>
<evidence type="ECO:0000313" key="1">
    <source>
        <dbReference type="EMBL" id="MBE1554771.1"/>
    </source>
</evidence>
<comment type="caution">
    <text evidence="1">The sequence shown here is derived from an EMBL/GenBank/DDBJ whole genome shotgun (WGS) entry which is preliminary data.</text>
</comment>
<protein>
    <submittedName>
        <fullName evidence="1">Uncharacterized protein</fullName>
    </submittedName>
</protein>
<dbReference type="EMBL" id="JADBEL010000008">
    <property type="protein sequence ID" value="MBE1554771.1"/>
    <property type="molecule type" value="Genomic_DNA"/>
</dbReference>
<gene>
    <name evidence="1" type="ORF">H4683_001849</name>
</gene>
<keyword evidence="2" id="KW-1185">Reference proteome</keyword>